<evidence type="ECO:0000313" key="3">
    <source>
        <dbReference type="Proteomes" id="UP000186351"/>
    </source>
</evidence>
<evidence type="ECO:0000256" key="1">
    <source>
        <dbReference type="SAM" id="Phobius"/>
    </source>
</evidence>
<organism evidence="2 3">
    <name type="scientific">Muribaculum intestinale</name>
    <dbReference type="NCBI Taxonomy" id="1796646"/>
    <lineage>
        <taxon>Bacteria</taxon>
        <taxon>Pseudomonadati</taxon>
        <taxon>Bacteroidota</taxon>
        <taxon>Bacteroidia</taxon>
        <taxon>Bacteroidales</taxon>
        <taxon>Muribaculaceae</taxon>
        <taxon>Muribaculum</taxon>
    </lineage>
</organism>
<evidence type="ECO:0000313" key="2">
    <source>
        <dbReference type="EMBL" id="ANU64548.1"/>
    </source>
</evidence>
<keyword evidence="3" id="KW-1185">Reference proteome</keyword>
<dbReference type="STRING" id="1796646.A4V02_13000"/>
<gene>
    <name evidence="2" type="ORF">A4V02_13000</name>
</gene>
<dbReference type="EMBL" id="CP015402">
    <property type="protein sequence ID" value="ANU64548.1"/>
    <property type="molecule type" value="Genomic_DNA"/>
</dbReference>
<feature type="transmembrane region" description="Helical" evidence="1">
    <location>
        <begin position="76"/>
        <end position="99"/>
    </location>
</feature>
<feature type="transmembrane region" description="Helical" evidence="1">
    <location>
        <begin position="12"/>
        <end position="32"/>
    </location>
</feature>
<accession>A0A1Z2XFZ1</accession>
<sequence>MVRRSSGQMTTLGGGVIALLSVIAIGVIWIVAVSPVDMVWSVAGMRESADLIGSGTSVQRSLGYTYGHDALVPRGVAVWLAVIISAVVVMSVWIAISILGRRRRLAPPRPSVKNESL</sequence>
<keyword evidence="1" id="KW-1133">Transmembrane helix</keyword>
<keyword evidence="1" id="KW-0812">Transmembrane</keyword>
<name>A0A1B1SCK9_9BACT</name>
<protein>
    <submittedName>
        <fullName evidence="2">Uncharacterized protein</fullName>
    </submittedName>
</protein>
<dbReference type="AlphaFoldDB" id="A0A1B1SCK9"/>
<proteinExistence type="predicted"/>
<dbReference type="Proteomes" id="UP000186351">
    <property type="component" value="Chromosome"/>
</dbReference>
<keyword evidence="1" id="KW-0472">Membrane</keyword>
<dbReference type="KEGG" id="pary:A4V02_13000"/>
<reference evidence="3" key="1">
    <citation type="submission" date="2016-04" db="EMBL/GenBank/DDBJ databases">
        <title>Complete Genome Sequences of Twelve Strains of a Stable Defined Moderately Diverse Mouse Microbiota 2 (sDMDMm2).</title>
        <authorList>
            <person name="Uchimura Y."/>
            <person name="Wyss M."/>
            <person name="Brugiroux S."/>
            <person name="Limenitakis J.P."/>
            <person name="Stecher B."/>
            <person name="McCoy K.D."/>
            <person name="Macpherson A.J."/>
        </authorList>
    </citation>
    <scope>NUCLEOTIDE SEQUENCE [LARGE SCALE GENOMIC DNA]</scope>
    <source>
        <strain evidence="3">YL27</strain>
    </source>
</reference>
<accession>A0A1B1SCK9</accession>